<evidence type="ECO:0000313" key="2">
    <source>
        <dbReference type="Proteomes" id="UP001328107"/>
    </source>
</evidence>
<dbReference type="EMBL" id="BTRK01000003">
    <property type="protein sequence ID" value="GMR41024.1"/>
    <property type="molecule type" value="Genomic_DNA"/>
</dbReference>
<feature type="non-terminal residue" evidence="1">
    <location>
        <position position="70"/>
    </location>
</feature>
<sequence length="70" mass="7973">TFRIGDLSCEDRHLANVVSCAYRAGTSERIFSDNRRIYRAVANLRLPNDFSNAHSILLSEYISSHIDRMG</sequence>
<protein>
    <submittedName>
        <fullName evidence="1">Uncharacterized protein</fullName>
    </submittedName>
</protein>
<feature type="non-terminal residue" evidence="1">
    <location>
        <position position="1"/>
    </location>
</feature>
<organism evidence="1 2">
    <name type="scientific">Pristionchus mayeri</name>
    <dbReference type="NCBI Taxonomy" id="1317129"/>
    <lineage>
        <taxon>Eukaryota</taxon>
        <taxon>Metazoa</taxon>
        <taxon>Ecdysozoa</taxon>
        <taxon>Nematoda</taxon>
        <taxon>Chromadorea</taxon>
        <taxon>Rhabditida</taxon>
        <taxon>Rhabditina</taxon>
        <taxon>Diplogasteromorpha</taxon>
        <taxon>Diplogasteroidea</taxon>
        <taxon>Neodiplogasteridae</taxon>
        <taxon>Pristionchus</taxon>
    </lineage>
</organism>
<proteinExistence type="predicted"/>
<dbReference type="AlphaFoldDB" id="A0AAN4ZKI1"/>
<accession>A0AAN4ZKI1</accession>
<comment type="caution">
    <text evidence="1">The sequence shown here is derived from an EMBL/GenBank/DDBJ whole genome shotgun (WGS) entry which is preliminary data.</text>
</comment>
<reference evidence="2" key="1">
    <citation type="submission" date="2022-10" db="EMBL/GenBank/DDBJ databases">
        <title>Genome assembly of Pristionchus species.</title>
        <authorList>
            <person name="Yoshida K."/>
            <person name="Sommer R.J."/>
        </authorList>
    </citation>
    <scope>NUCLEOTIDE SEQUENCE [LARGE SCALE GENOMIC DNA]</scope>
    <source>
        <strain evidence="2">RS5460</strain>
    </source>
</reference>
<gene>
    <name evidence="1" type="ORF">PMAYCL1PPCAC_11219</name>
</gene>
<dbReference type="Proteomes" id="UP001328107">
    <property type="component" value="Unassembled WGS sequence"/>
</dbReference>
<keyword evidence="2" id="KW-1185">Reference proteome</keyword>
<evidence type="ECO:0000313" key="1">
    <source>
        <dbReference type="EMBL" id="GMR41024.1"/>
    </source>
</evidence>
<name>A0AAN4ZKI1_9BILA</name>